<dbReference type="InterPro" id="IPR057158">
    <property type="entry name" value="DUF7836"/>
</dbReference>
<accession>A0ABD5V370</accession>
<dbReference type="EMBL" id="JBHSXQ010000001">
    <property type="protein sequence ID" value="MFC6903660.1"/>
    <property type="molecule type" value="Genomic_DNA"/>
</dbReference>
<proteinExistence type="predicted"/>
<dbReference type="RefSeq" id="WP_340602151.1">
    <property type="nucleotide sequence ID" value="NZ_JBBMXV010000001.1"/>
</dbReference>
<gene>
    <name evidence="2" type="ORF">ACFQGH_00445</name>
</gene>
<reference evidence="2 3" key="1">
    <citation type="journal article" date="2019" name="Int. J. Syst. Evol. Microbiol.">
        <title>The Global Catalogue of Microorganisms (GCM) 10K type strain sequencing project: providing services to taxonomists for standard genome sequencing and annotation.</title>
        <authorList>
            <consortium name="The Broad Institute Genomics Platform"/>
            <consortium name="The Broad Institute Genome Sequencing Center for Infectious Disease"/>
            <person name="Wu L."/>
            <person name="Ma J."/>
        </authorList>
    </citation>
    <scope>NUCLEOTIDE SEQUENCE [LARGE SCALE GENOMIC DNA]</scope>
    <source>
        <strain evidence="2 3">CGMCC 1.3240</strain>
    </source>
</reference>
<evidence type="ECO:0000259" key="1">
    <source>
        <dbReference type="Pfam" id="PF25206"/>
    </source>
</evidence>
<name>A0ABD5V370_9EURY</name>
<evidence type="ECO:0000313" key="2">
    <source>
        <dbReference type="EMBL" id="MFC6903660.1"/>
    </source>
</evidence>
<evidence type="ECO:0000313" key="3">
    <source>
        <dbReference type="Proteomes" id="UP001596312"/>
    </source>
</evidence>
<organism evidence="2 3">
    <name type="scientific">Halalkalicoccus tibetensis</name>
    <dbReference type="NCBI Taxonomy" id="175632"/>
    <lineage>
        <taxon>Archaea</taxon>
        <taxon>Methanobacteriati</taxon>
        <taxon>Methanobacteriota</taxon>
        <taxon>Stenosarchaea group</taxon>
        <taxon>Halobacteria</taxon>
        <taxon>Halobacteriales</taxon>
        <taxon>Halococcaceae</taxon>
        <taxon>Halalkalicoccus</taxon>
    </lineage>
</organism>
<feature type="domain" description="DUF7836" evidence="1">
    <location>
        <begin position="1"/>
        <end position="59"/>
    </location>
</feature>
<comment type="caution">
    <text evidence="2">The sequence shown here is derived from an EMBL/GenBank/DDBJ whole genome shotgun (WGS) entry which is preliminary data.</text>
</comment>
<dbReference type="Pfam" id="PF25206">
    <property type="entry name" value="DUF7836"/>
    <property type="match status" value="1"/>
</dbReference>
<dbReference type="Proteomes" id="UP001596312">
    <property type="component" value="Unassembled WGS sequence"/>
</dbReference>
<sequence length="59" mass="6820">MDETFVRLFCPDCRKTWERKPADLPAHSAEFECDGCAAEGRTAEFTRTDHDLAVLKQFR</sequence>
<protein>
    <recommendedName>
        <fullName evidence="1">DUF7836 domain-containing protein</fullName>
    </recommendedName>
</protein>
<keyword evidence="3" id="KW-1185">Reference proteome</keyword>
<dbReference type="AlphaFoldDB" id="A0ABD5V370"/>